<keyword evidence="1" id="KW-0560">Oxidoreductase</keyword>
<gene>
    <name evidence="2" type="ORF">CYD53_103259</name>
</gene>
<evidence type="ECO:0000313" key="3">
    <source>
        <dbReference type="Proteomes" id="UP000236919"/>
    </source>
</evidence>
<dbReference type="GO" id="GO:0004497">
    <property type="term" value="F:monooxygenase activity"/>
    <property type="evidence" value="ECO:0007669"/>
    <property type="project" value="TreeGrafter"/>
</dbReference>
<dbReference type="EMBL" id="PQFZ01000003">
    <property type="protein sequence ID" value="POR54157.1"/>
    <property type="molecule type" value="Genomic_DNA"/>
</dbReference>
<dbReference type="Pfam" id="PF13738">
    <property type="entry name" value="Pyr_redox_3"/>
    <property type="match status" value="1"/>
</dbReference>
<name>A0A2S4MIC1_9HYPH</name>
<accession>A0A2S4MIC1</accession>
<dbReference type="PANTHER" id="PTHR43539:SF78">
    <property type="entry name" value="FLAVIN-CONTAINING MONOOXYGENASE"/>
    <property type="match status" value="1"/>
</dbReference>
<dbReference type="Proteomes" id="UP000236919">
    <property type="component" value="Unassembled WGS sequence"/>
</dbReference>
<dbReference type="AlphaFoldDB" id="A0A2S4MIC1"/>
<dbReference type="GO" id="GO:0050660">
    <property type="term" value="F:flavin adenine dinucleotide binding"/>
    <property type="evidence" value="ECO:0007669"/>
    <property type="project" value="TreeGrafter"/>
</dbReference>
<protein>
    <submittedName>
        <fullName evidence="2">Thioredoxin reductase</fullName>
    </submittedName>
</protein>
<dbReference type="RefSeq" id="WP_103717360.1">
    <property type="nucleotide sequence ID" value="NZ_PQFZ01000003.1"/>
</dbReference>
<evidence type="ECO:0000256" key="1">
    <source>
        <dbReference type="ARBA" id="ARBA00023002"/>
    </source>
</evidence>
<dbReference type="OrthoDB" id="7279140at2"/>
<dbReference type="PRINTS" id="PR00411">
    <property type="entry name" value="PNDRDTASEI"/>
</dbReference>
<proteinExistence type="predicted"/>
<dbReference type="InterPro" id="IPR050982">
    <property type="entry name" value="Auxin_biosynth/cation_transpt"/>
</dbReference>
<dbReference type="InterPro" id="IPR036188">
    <property type="entry name" value="FAD/NAD-bd_sf"/>
</dbReference>
<dbReference type="SUPFAM" id="SSF51905">
    <property type="entry name" value="FAD/NAD(P)-binding domain"/>
    <property type="match status" value="1"/>
</dbReference>
<dbReference type="PANTHER" id="PTHR43539">
    <property type="entry name" value="FLAVIN-BINDING MONOOXYGENASE-LIKE PROTEIN (AFU_ORTHOLOGUE AFUA_4G09220)"/>
    <property type="match status" value="1"/>
</dbReference>
<keyword evidence="3" id="KW-1185">Reference proteome</keyword>
<sequence length="469" mass="48300">MAEIKTIAIIGAGPVGLAAAAHAIERGLRPVVLEQGSAVGHAVRHWAHVPMFSPWAFNIDGAAERLLAASGWSRPDPDGYPTGGELIDRYLAPLAQRTALRDAIHFDARVHSVTRSGFDKVKTTGRDRAPFALRYASAAGEQTLLADAVIDASGTWFSPNPAGSGGLTALGEREAAAAISYGMPDVLGEVRARYAGKRIAVLGGGHSAIGTLIALADLQERAPETRIVWLYRGAALSKAFGGGAADQLTARGELGMRIAKLVERGLIAVETAFQLERIERVEAGLHLVAADGGGRDVAVDELIVATGFRPDLALLRELRVELDPALECSPALAPLIDPNAHSCGTVRPHGAAELAHPEPGFYIAGMKAYGRAPTFLLATGHEQVRSIVAEIAGDHAAARRVELVLPETGVCSTRPGGPAVADSGCCGGPAPAAVDACCAADARAKASGEAGCGCGGAPVRGAAHEVAEA</sequence>
<dbReference type="PRINTS" id="PR00368">
    <property type="entry name" value="FADPNR"/>
</dbReference>
<evidence type="ECO:0000313" key="2">
    <source>
        <dbReference type="EMBL" id="POR54157.1"/>
    </source>
</evidence>
<comment type="caution">
    <text evidence="2">The sequence shown here is derived from an EMBL/GenBank/DDBJ whole genome shotgun (WGS) entry which is preliminary data.</text>
</comment>
<reference evidence="2 3" key="1">
    <citation type="submission" date="2018-01" db="EMBL/GenBank/DDBJ databases">
        <title>Genomic Encyclopedia of Type Strains, Phase III (KMG-III): the genomes of soil and plant-associated and newly described type strains.</title>
        <authorList>
            <person name="Whitman W."/>
        </authorList>
    </citation>
    <scope>NUCLEOTIDE SEQUENCE [LARGE SCALE GENOMIC DNA]</scope>
    <source>
        <strain evidence="2 3">1131</strain>
    </source>
</reference>
<dbReference type="Gene3D" id="3.50.50.60">
    <property type="entry name" value="FAD/NAD(P)-binding domain"/>
    <property type="match status" value="1"/>
</dbReference>
<organism evidence="2 3">
    <name type="scientific">Bosea psychrotolerans</name>
    <dbReference type="NCBI Taxonomy" id="1871628"/>
    <lineage>
        <taxon>Bacteria</taxon>
        <taxon>Pseudomonadati</taxon>
        <taxon>Pseudomonadota</taxon>
        <taxon>Alphaproteobacteria</taxon>
        <taxon>Hyphomicrobiales</taxon>
        <taxon>Boseaceae</taxon>
        <taxon>Bosea</taxon>
    </lineage>
</organism>